<dbReference type="AlphaFoldDB" id="A0A8X6UQ52"/>
<feature type="region of interest" description="Disordered" evidence="1">
    <location>
        <begin position="38"/>
        <end position="62"/>
    </location>
</feature>
<organism evidence="2 3">
    <name type="scientific">Nephila pilipes</name>
    <name type="common">Giant wood spider</name>
    <name type="synonym">Nephila maculata</name>
    <dbReference type="NCBI Taxonomy" id="299642"/>
    <lineage>
        <taxon>Eukaryota</taxon>
        <taxon>Metazoa</taxon>
        <taxon>Ecdysozoa</taxon>
        <taxon>Arthropoda</taxon>
        <taxon>Chelicerata</taxon>
        <taxon>Arachnida</taxon>
        <taxon>Araneae</taxon>
        <taxon>Araneomorphae</taxon>
        <taxon>Entelegynae</taxon>
        <taxon>Araneoidea</taxon>
        <taxon>Nephilidae</taxon>
        <taxon>Nephila</taxon>
    </lineage>
</organism>
<reference evidence="2" key="1">
    <citation type="submission" date="2020-08" db="EMBL/GenBank/DDBJ databases">
        <title>Multicomponent nature underlies the extraordinary mechanical properties of spider dragline silk.</title>
        <authorList>
            <person name="Kono N."/>
            <person name="Nakamura H."/>
            <person name="Mori M."/>
            <person name="Yoshida Y."/>
            <person name="Ohtoshi R."/>
            <person name="Malay A.D."/>
            <person name="Moran D.A.P."/>
            <person name="Tomita M."/>
            <person name="Numata K."/>
            <person name="Arakawa K."/>
        </authorList>
    </citation>
    <scope>NUCLEOTIDE SEQUENCE</scope>
</reference>
<dbReference type="Proteomes" id="UP000887013">
    <property type="component" value="Unassembled WGS sequence"/>
</dbReference>
<keyword evidence="3" id="KW-1185">Reference proteome</keyword>
<dbReference type="EMBL" id="BMAW01086450">
    <property type="protein sequence ID" value="GFU47365.1"/>
    <property type="molecule type" value="Genomic_DNA"/>
</dbReference>
<sequence>MGPISLRGAGPSLQASLGDRYKDNAIEQSGEGAKLLSKKGSTERGVLGPRRKNYDQNCGGASGEYPGKADDMRKKIVIIRIESLLLLRLNGRSSEKAHKCRVITKAEVINCGGCGVLPTEPRTKKRSEVSGNKRLAPHILVSSLNICAGSRAACLHQRSRHAERNQLSPLYSGRAYS</sequence>
<comment type="caution">
    <text evidence="2">The sequence shown here is derived from an EMBL/GenBank/DDBJ whole genome shotgun (WGS) entry which is preliminary data.</text>
</comment>
<protein>
    <submittedName>
        <fullName evidence="2">Uncharacterized protein</fullName>
    </submittedName>
</protein>
<name>A0A8X6UQ52_NEPPI</name>
<accession>A0A8X6UQ52</accession>
<evidence type="ECO:0000313" key="2">
    <source>
        <dbReference type="EMBL" id="GFU47365.1"/>
    </source>
</evidence>
<gene>
    <name evidence="2" type="ORF">NPIL_82291</name>
</gene>
<proteinExistence type="predicted"/>
<evidence type="ECO:0000313" key="3">
    <source>
        <dbReference type="Proteomes" id="UP000887013"/>
    </source>
</evidence>
<evidence type="ECO:0000256" key="1">
    <source>
        <dbReference type="SAM" id="MobiDB-lite"/>
    </source>
</evidence>